<dbReference type="EMBL" id="OZ034829">
    <property type="protein sequence ID" value="CAL1685697.1"/>
    <property type="molecule type" value="Genomic_DNA"/>
</dbReference>
<gene>
    <name evidence="1" type="ORF">LPLAT_LOCUS11129</name>
</gene>
<dbReference type="Proteomes" id="UP001497644">
    <property type="component" value="Chromosome 6"/>
</dbReference>
<protein>
    <submittedName>
        <fullName evidence="1">Uncharacterized protein</fullName>
    </submittedName>
</protein>
<reference evidence="1" key="1">
    <citation type="submission" date="2024-04" db="EMBL/GenBank/DDBJ databases">
        <authorList>
            <consortium name="Molecular Ecology Group"/>
        </authorList>
    </citation>
    <scope>NUCLEOTIDE SEQUENCE</scope>
</reference>
<organism evidence="1 2">
    <name type="scientific">Lasius platythorax</name>
    <dbReference type="NCBI Taxonomy" id="488582"/>
    <lineage>
        <taxon>Eukaryota</taxon>
        <taxon>Metazoa</taxon>
        <taxon>Ecdysozoa</taxon>
        <taxon>Arthropoda</taxon>
        <taxon>Hexapoda</taxon>
        <taxon>Insecta</taxon>
        <taxon>Pterygota</taxon>
        <taxon>Neoptera</taxon>
        <taxon>Endopterygota</taxon>
        <taxon>Hymenoptera</taxon>
        <taxon>Apocrita</taxon>
        <taxon>Aculeata</taxon>
        <taxon>Formicoidea</taxon>
        <taxon>Formicidae</taxon>
        <taxon>Formicinae</taxon>
        <taxon>Lasius</taxon>
        <taxon>Lasius</taxon>
    </lineage>
</organism>
<evidence type="ECO:0000313" key="1">
    <source>
        <dbReference type="EMBL" id="CAL1685697.1"/>
    </source>
</evidence>
<name>A0AAV2NZJ4_9HYME</name>
<dbReference type="AlphaFoldDB" id="A0AAV2NZJ4"/>
<sequence length="146" mass="15636">MPNVSTALHQGFEPDRRAVTATKTRRGLVYPRKSAPSNAMIANLISPRSLISLEEGGDVLPPDVKEVPILGPCCGDVSPCSCAPFSVIRSNSFNSPWYFSCFSMVLIKFLIRGTERVDEGAARQGNRGAAAECFAGPGESLYVGNN</sequence>
<proteinExistence type="predicted"/>
<evidence type="ECO:0000313" key="2">
    <source>
        <dbReference type="Proteomes" id="UP001497644"/>
    </source>
</evidence>
<keyword evidence="2" id="KW-1185">Reference proteome</keyword>
<accession>A0AAV2NZJ4</accession>